<evidence type="ECO:0000256" key="4">
    <source>
        <dbReference type="ARBA" id="ARBA00022475"/>
    </source>
</evidence>
<dbReference type="Pfam" id="PF08352">
    <property type="entry name" value="oligo_HPY"/>
    <property type="match status" value="1"/>
</dbReference>
<dbReference type="InterPro" id="IPR050388">
    <property type="entry name" value="ABC_Ni/Peptide_Import"/>
</dbReference>
<comment type="subcellular location">
    <subcellularLocation>
        <location evidence="1">Cell membrane</location>
        <topology evidence="1">Peripheral membrane protein</topology>
    </subcellularLocation>
</comment>
<evidence type="ECO:0000256" key="7">
    <source>
        <dbReference type="ARBA" id="ARBA00023136"/>
    </source>
</evidence>
<evidence type="ECO:0000259" key="8">
    <source>
        <dbReference type="PROSITE" id="PS50893"/>
    </source>
</evidence>
<dbReference type="InterPro" id="IPR003439">
    <property type="entry name" value="ABC_transporter-like_ATP-bd"/>
</dbReference>
<keyword evidence="10" id="KW-1185">Reference proteome</keyword>
<dbReference type="RefSeq" id="WP_109687078.1">
    <property type="nucleotide sequence ID" value="NZ_QGDN01000001.1"/>
</dbReference>
<keyword evidence="5" id="KW-0547">Nucleotide-binding</keyword>
<dbReference type="GO" id="GO:0016887">
    <property type="term" value="F:ATP hydrolysis activity"/>
    <property type="evidence" value="ECO:0007669"/>
    <property type="project" value="InterPro"/>
</dbReference>
<reference evidence="10" key="1">
    <citation type="submission" date="2016-10" db="EMBL/GenBank/DDBJ databases">
        <authorList>
            <person name="Varghese N."/>
            <person name="Submissions S."/>
        </authorList>
    </citation>
    <scope>NUCLEOTIDE SEQUENCE [LARGE SCALE GENOMIC DNA]</scope>
    <source>
        <strain evidence="10">DSM 22951</strain>
    </source>
</reference>
<dbReference type="GO" id="GO:0005886">
    <property type="term" value="C:plasma membrane"/>
    <property type="evidence" value="ECO:0007669"/>
    <property type="project" value="UniProtKB-SubCell"/>
</dbReference>
<protein>
    <submittedName>
        <fullName evidence="9">Oligopeptide/dipeptide ABC transporter, ATP-binding protein, C-terminal domain-containing protein</fullName>
    </submittedName>
</protein>
<evidence type="ECO:0000313" key="10">
    <source>
        <dbReference type="Proteomes" id="UP000250028"/>
    </source>
</evidence>
<keyword evidence="4" id="KW-1003">Cell membrane</keyword>
<feature type="domain" description="ABC transporter" evidence="8">
    <location>
        <begin position="6"/>
        <end position="249"/>
    </location>
</feature>
<evidence type="ECO:0000256" key="2">
    <source>
        <dbReference type="ARBA" id="ARBA00005417"/>
    </source>
</evidence>
<dbReference type="EMBL" id="UESZ01000001">
    <property type="protein sequence ID" value="SSA35657.1"/>
    <property type="molecule type" value="Genomic_DNA"/>
</dbReference>
<keyword evidence="6 9" id="KW-0067">ATP-binding</keyword>
<proteinExistence type="inferred from homology"/>
<dbReference type="InterPro" id="IPR027417">
    <property type="entry name" value="P-loop_NTPase"/>
</dbReference>
<dbReference type="Pfam" id="PF00005">
    <property type="entry name" value="ABC_tran"/>
    <property type="match status" value="1"/>
</dbReference>
<dbReference type="AlphaFoldDB" id="A0A2Y9A0G8"/>
<sequence length="331" mass="35188">MTDPLVEIDNLGLTIGGQPVLRGVSLSVATGESLGLVGESGSGKSMTLRCLTRLLPPGARATGEVRLAGTDVLGLRERQLRAHRQSIGMVFQDPRTAINPLHTVGSYMVERAKDSGSGLRDATDRALDVLQAMGISDPQRRMDQYPFELSGGLLQRVMIASVVMEQPRLILADEPTTALDVTTQAEVLRLLDGLREKNSAAMIFVTHDLDLAAAVCDRIAVMYGGRILEVGPATTLPDAAVHPYTRALLAARPPLTHRLETIPTVPGVPAPAARTGDGCPFAARCPVALPVCSETLPGMETVGSSQVRCHRASEVQSGALDAELPLRLELQ</sequence>
<dbReference type="GO" id="GO:0015833">
    <property type="term" value="P:peptide transport"/>
    <property type="evidence" value="ECO:0007669"/>
    <property type="project" value="InterPro"/>
</dbReference>
<gene>
    <name evidence="9" type="ORF">SAMN04489750_3024</name>
</gene>
<dbReference type="SUPFAM" id="SSF52540">
    <property type="entry name" value="P-loop containing nucleoside triphosphate hydrolases"/>
    <property type="match status" value="1"/>
</dbReference>
<dbReference type="Proteomes" id="UP000250028">
    <property type="component" value="Unassembled WGS sequence"/>
</dbReference>
<name>A0A2Y9A0G8_9MICO</name>
<keyword evidence="7" id="KW-0472">Membrane</keyword>
<dbReference type="NCBIfam" id="TIGR01727">
    <property type="entry name" value="oligo_HPY"/>
    <property type="match status" value="1"/>
</dbReference>
<comment type="similarity">
    <text evidence="2">Belongs to the ABC transporter superfamily.</text>
</comment>
<dbReference type="PROSITE" id="PS50893">
    <property type="entry name" value="ABC_TRANSPORTER_2"/>
    <property type="match status" value="1"/>
</dbReference>
<accession>A0A2Y9A0G8</accession>
<evidence type="ECO:0000256" key="6">
    <source>
        <dbReference type="ARBA" id="ARBA00022840"/>
    </source>
</evidence>
<dbReference type="GO" id="GO:0005524">
    <property type="term" value="F:ATP binding"/>
    <property type="evidence" value="ECO:0007669"/>
    <property type="project" value="UniProtKB-KW"/>
</dbReference>
<dbReference type="CDD" id="cd03257">
    <property type="entry name" value="ABC_NikE_OppD_transporters"/>
    <property type="match status" value="1"/>
</dbReference>
<evidence type="ECO:0000313" key="9">
    <source>
        <dbReference type="EMBL" id="SSA35657.1"/>
    </source>
</evidence>
<dbReference type="InterPro" id="IPR013563">
    <property type="entry name" value="Oligopep_ABC_C"/>
</dbReference>
<dbReference type="PANTHER" id="PTHR43297:SF2">
    <property type="entry name" value="DIPEPTIDE TRANSPORT ATP-BINDING PROTEIN DPPD"/>
    <property type="match status" value="1"/>
</dbReference>
<dbReference type="PANTHER" id="PTHR43297">
    <property type="entry name" value="OLIGOPEPTIDE TRANSPORT ATP-BINDING PROTEIN APPD"/>
    <property type="match status" value="1"/>
</dbReference>
<evidence type="ECO:0000256" key="3">
    <source>
        <dbReference type="ARBA" id="ARBA00022448"/>
    </source>
</evidence>
<organism evidence="9 10">
    <name type="scientific">Branchiibius hedensis</name>
    <dbReference type="NCBI Taxonomy" id="672460"/>
    <lineage>
        <taxon>Bacteria</taxon>
        <taxon>Bacillati</taxon>
        <taxon>Actinomycetota</taxon>
        <taxon>Actinomycetes</taxon>
        <taxon>Micrococcales</taxon>
        <taxon>Dermacoccaceae</taxon>
        <taxon>Branchiibius</taxon>
    </lineage>
</organism>
<dbReference type="Gene3D" id="3.40.50.300">
    <property type="entry name" value="P-loop containing nucleotide triphosphate hydrolases"/>
    <property type="match status" value="1"/>
</dbReference>
<dbReference type="OrthoDB" id="8481147at2"/>
<dbReference type="InterPro" id="IPR003593">
    <property type="entry name" value="AAA+_ATPase"/>
</dbReference>
<evidence type="ECO:0000256" key="5">
    <source>
        <dbReference type="ARBA" id="ARBA00022741"/>
    </source>
</evidence>
<keyword evidence="3" id="KW-0813">Transport</keyword>
<dbReference type="SMART" id="SM00382">
    <property type="entry name" value="AAA"/>
    <property type="match status" value="1"/>
</dbReference>
<evidence type="ECO:0000256" key="1">
    <source>
        <dbReference type="ARBA" id="ARBA00004202"/>
    </source>
</evidence>